<name>A0AAD6USW9_9AGAR</name>
<dbReference type="Proteomes" id="UP001219525">
    <property type="component" value="Unassembled WGS sequence"/>
</dbReference>
<dbReference type="GO" id="GO:0008270">
    <property type="term" value="F:zinc ion binding"/>
    <property type="evidence" value="ECO:0007669"/>
    <property type="project" value="UniProtKB-KW"/>
</dbReference>
<accession>A0AAD6USW9</accession>
<evidence type="ECO:0000256" key="1">
    <source>
        <dbReference type="ARBA" id="ARBA00022723"/>
    </source>
</evidence>
<keyword evidence="7" id="KW-1185">Reference proteome</keyword>
<protein>
    <recommendedName>
        <fullName evidence="5">MYND-type domain-containing protein</fullName>
    </recommendedName>
</protein>
<keyword evidence="3" id="KW-0862">Zinc</keyword>
<evidence type="ECO:0000256" key="2">
    <source>
        <dbReference type="ARBA" id="ARBA00022771"/>
    </source>
</evidence>
<keyword evidence="1" id="KW-0479">Metal-binding</keyword>
<dbReference type="EMBL" id="JARJCW010000103">
    <property type="protein sequence ID" value="KAJ7193904.1"/>
    <property type="molecule type" value="Genomic_DNA"/>
</dbReference>
<keyword evidence="2 4" id="KW-0863">Zinc-finger</keyword>
<comment type="caution">
    <text evidence="6">The sequence shown here is derived from an EMBL/GenBank/DDBJ whole genome shotgun (WGS) entry which is preliminary data.</text>
</comment>
<evidence type="ECO:0000256" key="4">
    <source>
        <dbReference type="PROSITE-ProRule" id="PRU00134"/>
    </source>
</evidence>
<gene>
    <name evidence="6" type="ORF">GGX14DRAFT_576757</name>
</gene>
<dbReference type="SUPFAM" id="SSF144232">
    <property type="entry name" value="HIT/MYND zinc finger-like"/>
    <property type="match status" value="1"/>
</dbReference>
<sequence>MSSAPLKHRIFNVPSIGSPSACLGVKGGVSWYIVYPRPMGMRRGPMAREFTCLNDYGPSYPIPPSTHLPEGTNPTFVLNGSEPDRDSITDALVTQGIVKYTGRSFPWMRLGTHTVAEFGVLLKPAEILQACEGCGDWEIAGRDRFRKCSGCRSRFYCSPSCQKSDWKVHKRQCSTLATGNEAAVQAAGGVRVHHNFNPMTSKYRLHLYPPER</sequence>
<dbReference type="Pfam" id="PF01753">
    <property type="entry name" value="zf-MYND"/>
    <property type="match status" value="1"/>
</dbReference>
<dbReference type="AlphaFoldDB" id="A0AAD6USW9"/>
<evidence type="ECO:0000259" key="5">
    <source>
        <dbReference type="PROSITE" id="PS50865"/>
    </source>
</evidence>
<proteinExistence type="predicted"/>
<reference evidence="6" key="1">
    <citation type="submission" date="2023-03" db="EMBL/GenBank/DDBJ databases">
        <title>Massive genome expansion in bonnet fungi (Mycena s.s.) driven by repeated elements and novel gene families across ecological guilds.</title>
        <authorList>
            <consortium name="Lawrence Berkeley National Laboratory"/>
            <person name="Harder C.B."/>
            <person name="Miyauchi S."/>
            <person name="Viragh M."/>
            <person name="Kuo A."/>
            <person name="Thoen E."/>
            <person name="Andreopoulos B."/>
            <person name="Lu D."/>
            <person name="Skrede I."/>
            <person name="Drula E."/>
            <person name="Henrissat B."/>
            <person name="Morin E."/>
            <person name="Kohler A."/>
            <person name="Barry K."/>
            <person name="LaButti K."/>
            <person name="Morin E."/>
            <person name="Salamov A."/>
            <person name="Lipzen A."/>
            <person name="Mereny Z."/>
            <person name="Hegedus B."/>
            <person name="Baldrian P."/>
            <person name="Stursova M."/>
            <person name="Weitz H."/>
            <person name="Taylor A."/>
            <person name="Grigoriev I.V."/>
            <person name="Nagy L.G."/>
            <person name="Martin F."/>
            <person name="Kauserud H."/>
        </authorList>
    </citation>
    <scope>NUCLEOTIDE SEQUENCE</scope>
    <source>
        <strain evidence="6">9144</strain>
    </source>
</reference>
<dbReference type="Gene3D" id="6.10.140.2220">
    <property type="match status" value="1"/>
</dbReference>
<organism evidence="6 7">
    <name type="scientific">Mycena pura</name>
    <dbReference type="NCBI Taxonomy" id="153505"/>
    <lineage>
        <taxon>Eukaryota</taxon>
        <taxon>Fungi</taxon>
        <taxon>Dikarya</taxon>
        <taxon>Basidiomycota</taxon>
        <taxon>Agaricomycotina</taxon>
        <taxon>Agaricomycetes</taxon>
        <taxon>Agaricomycetidae</taxon>
        <taxon>Agaricales</taxon>
        <taxon>Marasmiineae</taxon>
        <taxon>Mycenaceae</taxon>
        <taxon>Mycena</taxon>
    </lineage>
</organism>
<dbReference type="InterPro" id="IPR002893">
    <property type="entry name" value="Znf_MYND"/>
</dbReference>
<evidence type="ECO:0000313" key="6">
    <source>
        <dbReference type="EMBL" id="KAJ7193904.1"/>
    </source>
</evidence>
<dbReference type="PROSITE" id="PS50865">
    <property type="entry name" value="ZF_MYND_2"/>
    <property type="match status" value="1"/>
</dbReference>
<evidence type="ECO:0000256" key="3">
    <source>
        <dbReference type="ARBA" id="ARBA00022833"/>
    </source>
</evidence>
<evidence type="ECO:0000313" key="7">
    <source>
        <dbReference type="Proteomes" id="UP001219525"/>
    </source>
</evidence>
<dbReference type="PROSITE" id="PS01360">
    <property type="entry name" value="ZF_MYND_1"/>
    <property type="match status" value="1"/>
</dbReference>
<feature type="domain" description="MYND-type" evidence="5">
    <location>
        <begin position="131"/>
        <end position="173"/>
    </location>
</feature>